<dbReference type="Gene3D" id="1.20.58.70">
    <property type="match status" value="1"/>
</dbReference>
<feature type="domain" description="T-SNARE coiled-coil homology" evidence="6">
    <location>
        <begin position="182"/>
        <end position="244"/>
    </location>
</feature>
<dbReference type="SUPFAM" id="SSF47661">
    <property type="entry name" value="t-snare proteins"/>
    <property type="match status" value="1"/>
</dbReference>
<evidence type="ECO:0000256" key="5">
    <source>
        <dbReference type="SAM" id="Phobius"/>
    </source>
</evidence>
<keyword evidence="5" id="KW-0472">Membrane</keyword>
<evidence type="ECO:0000259" key="6">
    <source>
        <dbReference type="PROSITE" id="PS50192"/>
    </source>
</evidence>
<dbReference type="CDD" id="cd15847">
    <property type="entry name" value="SNARE_syntaxin7_like"/>
    <property type="match status" value="1"/>
</dbReference>
<dbReference type="EMBL" id="OA566896">
    <property type="protein sequence ID" value="CAD7199615.1"/>
    <property type="molecule type" value="Genomic_DNA"/>
</dbReference>
<dbReference type="GO" id="GO:0006836">
    <property type="term" value="P:neurotransmitter transport"/>
    <property type="evidence" value="ECO:0007669"/>
    <property type="project" value="UniProtKB-KW"/>
</dbReference>
<dbReference type="PROSITE" id="PS00914">
    <property type="entry name" value="SYNTAXIN"/>
    <property type="match status" value="1"/>
</dbReference>
<dbReference type="InterPro" id="IPR000727">
    <property type="entry name" value="T_SNARE_dom"/>
</dbReference>
<gene>
    <name evidence="7" type="ORF">TDIB3V08_LOCUS5863</name>
</gene>
<dbReference type="PANTHER" id="PTHR19957">
    <property type="entry name" value="SYNTAXIN"/>
    <property type="match status" value="1"/>
</dbReference>
<evidence type="ECO:0000256" key="2">
    <source>
        <dbReference type="ARBA" id="ARBA00009063"/>
    </source>
</evidence>
<feature type="transmembrane region" description="Helical" evidence="5">
    <location>
        <begin position="255"/>
        <end position="277"/>
    </location>
</feature>
<dbReference type="GO" id="GO:0006906">
    <property type="term" value="P:vesicle fusion"/>
    <property type="evidence" value="ECO:0007669"/>
    <property type="project" value="TreeGrafter"/>
</dbReference>
<dbReference type="InterPro" id="IPR045242">
    <property type="entry name" value="Syntaxin"/>
</dbReference>
<dbReference type="PROSITE" id="PS50192">
    <property type="entry name" value="T_SNARE"/>
    <property type="match status" value="1"/>
</dbReference>
<protein>
    <recommendedName>
        <fullName evidence="6">t-SNARE coiled-coil homology domain-containing protein</fullName>
    </recommendedName>
</protein>
<reference evidence="7" key="1">
    <citation type="submission" date="2020-11" db="EMBL/GenBank/DDBJ databases">
        <authorList>
            <person name="Tran Van P."/>
        </authorList>
    </citation>
    <scope>NUCLEOTIDE SEQUENCE</scope>
</reference>
<dbReference type="InterPro" id="IPR010989">
    <property type="entry name" value="SNARE"/>
</dbReference>
<dbReference type="InterPro" id="IPR006011">
    <property type="entry name" value="Syntaxin_N"/>
</dbReference>
<dbReference type="GO" id="GO:0048278">
    <property type="term" value="P:vesicle docking"/>
    <property type="evidence" value="ECO:0007669"/>
    <property type="project" value="TreeGrafter"/>
</dbReference>
<comment type="similarity">
    <text evidence="2 4">Belongs to the syntaxin family.</text>
</comment>
<comment type="subcellular location">
    <subcellularLocation>
        <location evidence="1">Membrane</location>
        <topology evidence="1">Single-pass type IV membrane protein</topology>
    </subcellularLocation>
</comment>
<evidence type="ECO:0000256" key="3">
    <source>
        <dbReference type="ARBA" id="ARBA00022775"/>
    </source>
</evidence>
<dbReference type="AlphaFoldDB" id="A0A7R8VJ91"/>
<dbReference type="SMART" id="SM00503">
    <property type="entry name" value="SynN"/>
    <property type="match status" value="1"/>
</dbReference>
<evidence type="ECO:0000256" key="4">
    <source>
        <dbReference type="RuleBase" id="RU003858"/>
    </source>
</evidence>
<evidence type="ECO:0000313" key="7">
    <source>
        <dbReference type="EMBL" id="CAD7199615.1"/>
    </source>
</evidence>
<proteinExistence type="inferred from homology"/>
<evidence type="ECO:0000256" key="1">
    <source>
        <dbReference type="ARBA" id="ARBA00004211"/>
    </source>
</evidence>
<dbReference type="GO" id="GO:0031201">
    <property type="term" value="C:SNARE complex"/>
    <property type="evidence" value="ECO:0007669"/>
    <property type="project" value="TreeGrafter"/>
</dbReference>
<organism evidence="7">
    <name type="scientific">Timema douglasi</name>
    <name type="common">Walking stick</name>
    <dbReference type="NCBI Taxonomy" id="61478"/>
    <lineage>
        <taxon>Eukaryota</taxon>
        <taxon>Metazoa</taxon>
        <taxon>Ecdysozoa</taxon>
        <taxon>Arthropoda</taxon>
        <taxon>Hexapoda</taxon>
        <taxon>Insecta</taxon>
        <taxon>Pterygota</taxon>
        <taxon>Neoptera</taxon>
        <taxon>Polyneoptera</taxon>
        <taxon>Phasmatodea</taxon>
        <taxon>Timematodea</taxon>
        <taxon>Timematoidea</taxon>
        <taxon>Timematidae</taxon>
        <taxon>Timema</taxon>
    </lineage>
</organism>
<dbReference type="Pfam" id="PF14523">
    <property type="entry name" value="Syntaxin_2"/>
    <property type="match status" value="1"/>
</dbReference>
<dbReference type="Gene3D" id="1.20.5.110">
    <property type="match status" value="1"/>
</dbReference>
<dbReference type="GO" id="GO:0012505">
    <property type="term" value="C:endomembrane system"/>
    <property type="evidence" value="ECO:0007669"/>
    <property type="project" value="TreeGrafter"/>
</dbReference>
<keyword evidence="3" id="KW-0532">Neurotransmitter transport</keyword>
<dbReference type="InterPro" id="IPR006012">
    <property type="entry name" value="Syntaxin/epimorphin_CS"/>
</dbReference>
<dbReference type="GO" id="GO:0000149">
    <property type="term" value="F:SNARE binding"/>
    <property type="evidence" value="ECO:0007669"/>
    <property type="project" value="TreeGrafter"/>
</dbReference>
<keyword evidence="5" id="KW-0812">Transmembrane</keyword>
<dbReference type="GO" id="GO:0006886">
    <property type="term" value="P:intracellular protein transport"/>
    <property type="evidence" value="ECO:0007669"/>
    <property type="project" value="InterPro"/>
</dbReference>
<name>A0A7R8VJ91_TIMDO</name>
<keyword evidence="3" id="KW-0813">Transport</keyword>
<dbReference type="PANTHER" id="PTHR19957:SF38">
    <property type="entry name" value="LD27581P"/>
    <property type="match status" value="1"/>
</dbReference>
<accession>A0A7R8VJ91</accession>
<dbReference type="Pfam" id="PF05739">
    <property type="entry name" value="SNARE"/>
    <property type="match status" value="1"/>
</dbReference>
<dbReference type="SMART" id="SM00397">
    <property type="entry name" value="t_SNARE"/>
    <property type="match status" value="1"/>
</dbReference>
<dbReference type="GO" id="GO:0005484">
    <property type="term" value="F:SNAP receptor activity"/>
    <property type="evidence" value="ECO:0007669"/>
    <property type="project" value="InterPro"/>
</dbReference>
<sequence>MSRGPPIGGQKSYGSMNTNVPNVGFAGGVQFSPTELYNLSENITTNIYTINTNWKNLERALKSIGTERDNQGLRDQVHVTQLSCNQIVAQTTKDLQRLNVVVRRGDKQQKLQVEKLTNDFKEALQCYSKLQTKVAEKMKVCLLKRQSSQSGAYNEDDENQYLEEEERIAAQKVLQKELVFENEMLAEREQRVRQIEDDILDVNHIMRELAAMVYEQADTVNSIENNIESVHSNVELGADELQMASQYQNKYRRKLCILAALAAIVGIVLVIILVTQLKR</sequence>
<keyword evidence="5" id="KW-1133">Transmembrane helix</keyword>